<evidence type="ECO:0000313" key="1">
    <source>
        <dbReference type="EMBL" id="GKT15364.1"/>
    </source>
</evidence>
<dbReference type="PRINTS" id="PR00313">
    <property type="entry name" value="CABNDNGRPT"/>
</dbReference>
<name>A0ABQ5JWI0_9EUKA</name>
<evidence type="ECO:0000313" key="2">
    <source>
        <dbReference type="Proteomes" id="UP001057375"/>
    </source>
</evidence>
<dbReference type="SUPFAM" id="SSF51120">
    <property type="entry name" value="beta-Roll"/>
    <property type="match status" value="1"/>
</dbReference>
<dbReference type="InterPro" id="IPR001343">
    <property type="entry name" value="Hemolysn_Ca-bd"/>
</dbReference>
<dbReference type="EMBL" id="BQXS01005853">
    <property type="protein sequence ID" value="GKT15364.1"/>
    <property type="molecule type" value="Genomic_DNA"/>
</dbReference>
<proteinExistence type="predicted"/>
<sequence length="127" mass="12123">TNIENVIGSDGDDIIEGDSADNILDGHDGADDTISYASSTNSSGVIVNLGGLVSGADIDGDGTNEANIAAATGTGTGVGTDSLSNFENILGGAGADTLIGDSGSNTLDGGTGNDILLGGDGADSFIG</sequence>
<dbReference type="Proteomes" id="UP001057375">
    <property type="component" value="Unassembled WGS sequence"/>
</dbReference>
<feature type="non-terminal residue" evidence="1">
    <location>
        <position position="127"/>
    </location>
</feature>
<reference evidence="1" key="1">
    <citation type="submission" date="2022-03" db="EMBL/GenBank/DDBJ databases">
        <title>Draft genome sequence of Aduncisulcus paluster, a free-living microaerophilic Fornicata.</title>
        <authorList>
            <person name="Yuyama I."/>
            <person name="Kume K."/>
            <person name="Tamura T."/>
            <person name="Inagaki Y."/>
            <person name="Hashimoto T."/>
        </authorList>
    </citation>
    <scope>NUCLEOTIDE SEQUENCE</scope>
    <source>
        <strain evidence="1">NY0171</strain>
    </source>
</reference>
<dbReference type="Gene3D" id="2.150.10.10">
    <property type="entry name" value="Serralysin-like metalloprotease, C-terminal"/>
    <property type="match status" value="2"/>
</dbReference>
<feature type="non-terminal residue" evidence="1">
    <location>
        <position position="1"/>
    </location>
</feature>
<protein>
    <recommendedName>
        <fullName evidence="3">Calcium-binding protein</fullName>
    </recommendedName>
</protein>
<accession>A0ABQ5JWI0</accession>
<gene>
    <name evidence="1" type="ORF">ADUPG1_004091</name>
</gene>
<dbReference type="InterPro" id="IPR011049">
    <property type="entry name" value="Serralysin-like_metalloprot_C"/>
</dbReference>
<evidence type="ECO:0008006" key="3">
    <source>
        <dbReference type="Google" id="ProtNLM"/>
    </source>
</evidence>
<comment type="caution">
    <text evidence="1">The sequence shown here is derived from an EMBL/GenBank/DDBJ whole genome shotgun (WGS) entry which is preliminary data.</text>
</comment>
<keyword evidence="2" id="KW-1185">Reference proteome</keyword>
<organism evidence="1 2">
    <name type="scientific">Aduncisulcus paluster</name>
    <dbReference type="NCBI Taxonomy" id="2918883"/>
    <lineage>
        <taxon>Eukaryota</taxon>
        <taxon>Metamonada</taxon>
        <taxon>Carpediemonas-like organisms</taxon>
        <taxon>Aduncisulcus</taxon>
    </lineage>
</organism>
<dbReference type="Pfam" id="PF00353">
    <property type="entry name" value="HemolysinCabind"/>
    <property type="match status" value="2"/>
</dbReference>